<dbReference type="OrthoDB" id="27267at2759"/>
<dbReference type="KEGG" id="ctp:CTRG_00916"/>
<dbReference type="RefSeq" id="XP_002546134.1">
    <property type="nucleotide sequence ID" value="XM_002546088.1"/>
</dbReference>
<dbReference type="HOGENOM" id="CLU_794797_0_0_1"/>
<keyword evidence="2" id="KW-1185">Reference proteome</keyword>
<dbReference type="GeneID" id="8302126"/>
<organism evidence="1 2">
    <name type="scientific">Candida tropicalis (strain ATCC MYA-3404 / T1)</name>
    <name type="common">Yeast</name>
    <dbReference type="NCBI Taxonomy" id="294747"/>
    <lineage>
        <taxon>Eukaryota</taxon>
        <taxon>Fungi</taxon>
        <taxon>Dikarya</taxon>
        <taxon>Ascomycota</taxon>
        <taxon>Saccharomycotina</taxon>
        <taxon>Pichiomycetes</taxon>
        <taxon>Debaryomycetaceae</taxon>
        <taxon>Candida/Lodderomyces clade</taxon>
        <taxon>Candida</taxon>
    </lineage>
</organism>
<dbReference type="Gene3D" id="3.80.10.10">
    <property type="entry name" value="Ribonuclease Inhibitor"/>
    <property type="match status" value="1"/>
</dbReference>
<dbReference type="Proteomes" id="UP000002037">
    <property type="component" value="Unassembled WGS sequence"/>
</dbReference>
<dbReference type="EMBL" id="GG692395">
    <property type="protein sequence ID" value="EER36176.1"/>
    <property type="molecule type" value="Genomic_DNA"/>
</dbReference>
<sequence>MSGILILPNELIIKVFQYLSPVETNELILQLGDFRTTHAHPIINLLYERLFSGKLMLINDEPNETFDPDLQLTLSSFQEKFIDGKINYENLLFQSIRPNKLEFNFTRQHGDYMRFICNLNQFHEILFDPNIQRYFGKVFQADVYVDANLVLIENPDNLTAVIIKVILELSRHEEFIHKVKHLTVKASDIGNMCVPQWSYLLANFTSLISLNLSQNLLRSNYEGFLDVWGVHKKFPDRLRILNLDSNMLTYVSNNFLKNLPDTLEELYMNQNDIEIIESCELGEVLPNLKRWELNYTKLRLMNSMMISSCKKGFTFEIVSTYLSLYQIEKLHQIAKQKELILVL</sequence>
<reference evidence="1 2" key="1">
    <citation type="journal article" date="2009" name="Nature">
        <title>Evolution of pathogenicity and sexual reproduction in eight Candida genomes.</title>
        <authorList>
            <person name="Butler G."/>
            <person name="Rasmussen M.D."/>
            <person name="Lin M.F."/>
            <person name="Santos M.A."/>
            <person name="Sakthikumar S."/>
            <person name="Munro C.A."/>
            <person name="Rheinbay E."/>
            <person name="Grabherr M."/>
            <person name="Forche A."/>
            <person name="Reedy J.L."/>
            <person name="Agrafioti I."/>
            <person name="Arnaud M.B."/>
            <person name="Bates S."/>
            <person name="Brown A.J."/>
            <person name="Brunke S."/>
            <person name="Costanzo M.C."/>
            <person name="Fitzpatrick D.A."/>
            <person name="de Groot P.W."/>
            <person name="Harris D."/>
            <person name="Hoyer L.L."/>
            <person name="Hube B."/>
            <person name="Klis F.M."/>
            <person name="Kodira C."/>
            <person name="Lennard N."/>
            <person name="Logue M.E."/>
            <person name="Martin R."/>
            <person name="Neiman A.M."/>
            <person name="Nikolaou E."/>
            <person name="Quail M.A."/>
            <person name="Quinn J."/>
            <person name="Santos M.C."/>
            <person name="Schmitzberger F.F."/>
            <person name="Sherlock G."/>
            <person name="Shah P."/>
            <person name="Silverstein K.A."/>
            <person name="Skrzypek M.S."/>
            <person name="Soll D."/>
            <person name="Staggs R."/>
            <person name="Stansfield I."/>
            <person name="Stumpf M.P."/>
            <person name="Sudbery P.E."/>
            <person name="Srikantha T."/>
            <person name="Zeng Q."/>
            <person name="Berman J."/>
            <person name="Berriman M."/>
            <person name="Heitman J."/>
            <person name="Gow N.A."/>
            <person name="Lorenz M.C."/>
            <person name="Birren B.W."/>
            <person name="Kellis M."/>
            <person name="Cuomo C.A."/>
        </authorList>
    </citation>
    <scope>NUCLEOTIDE SEQUENCE [LARGE SCALE GENOMIC DNA]</scope>
    <source>
        <strain evidence="2">ATCC MYA-3404 / T1</strain>
    </source>
</reference>
<dbReference type="SUPFAM" id="SSF52047">
    <property type="entry name" value="RNI-like"/>
    <property type="match status" value="1"/>
</dbReference>
<dbReference type="InterPro" id="IPR032675">
    <property type="entry name" value="LRR_dom_sf"/>
</dbReference>
<proteinExistence type="predicted"/>
<evidence type="ECO:0008006" key="3">
    <source>
        <dbReference type="Google" id="ProtNLM"/>
    </source>
</evidence>
<name>C5M4C6_CANTT</name>
<accession>C5M4C6</accession>
<dbReference type="VEuPathDB" id="FungiDB:CTRG_00916"/>
<evidence type="ECO:0000313" key="2">
    <source>
        <dbReference type="Proteomes" id="UP000002037"/>
    </source>
</evidence>
<protein>
    <recommendedName>
        <fullName evidence="3">F-box domain-containing protein</fullName>
    </recommendedName>
</protein>
<gene>
    <name evidence="1" type="ORF">CTRG_00916</name>
</gene>
<dbReference type="AlphaFoldDB" id="C5M4C6"/>
<dbReference type="eggNOG" id="ENOG502T36X">
    <property type="taxonomic scope" value="Eukaryota"/>
</dbReference>
<evidence type="ECO:0000313" key="1">
    <source>
        <dbReference type="EMBL" id="EER36176.1"/>
    </source>
</evidence>